<dbReference type="InterPro" id="IPR011006">
    <property type="entry name" value="CheY-like_superfamily"/>
</dbReference>
<reference evidence="6 7" key="1">
    <citation type="submission" date="2015-01" db="EMBL/GenBank/DDBJ databases">
        <title>The Genome Sequence of Capronia semiimmersa CBS27337.</title>
        <authorList>
            <consortium name="The Broad Institute Genomics Platform"/>
            <person name="Cuomo C."/>
            <person name="de Hoog S."/>
            <person name="Gorbushina A."/>
            <person name="Stielow B."/>
            <person name="Teixiera M."/>
            <person name="Abouelleil A."/>
            <person name="Chapman S.B."/>
            <person name="Priest M."/>
            <person name="Young S.K."/>
            <person name="Wortman J."/>
            <person name="Nusbaum C."/>
            <person name="Birren B."/>
        </authorList>
    </citation>
    <scope>NUCLEOTIDE SEQUENCE [LARGE SCALE GENOMIC DNA]</scope>
    <source>
        <strain evidence="6 7">CBS 27337</strain>
    </source>
</reference>
<accession>A0A0D2FNH5</accession>
<feature type="region of interest" description="Disordered" evidence="4">
    <location>
        <begin position="207"/>
        <end position="238"/>
    </location>
</feature>
<dbReference type="GO" id="GO:0000160">
    <property type="term" value="P:phosphorelay signal transduction system"/>
    <property type="evidence" value="ECO:0007669"/>
    <property type="project" value="UniProtKB-KW"/>
</dbReference>
<feature type="compositionally biased region" description="Polar residues" evidence="4">
    <location>
        <begin position="214"/>
        <end position="238"/>
    </location>
</feature>
<name>A0A0D2FNH5_9EURO</name>
<evidence type="ECO:0000256" key="1">
    <source>
        <dbReference type="ARBA" id="ARBA00022553"/>
    </source>
</evidence>
<evidence type="ECO:0000256" key="3">
    <source>
        <dbReference type="PROSITE-ProRule" id="PRU00169"/>
    </source>
</evidence>
<dbReference type="AlphaFoldDB" id="A0A0D2FNH5"/>
<dbReference type="InterPro" id="IPR001789">
    <property type="entry name" value="Sig_transdc_resp-reg_receiver"/>
</dbReference>
<dbReference type="PANTHER" id="PTHR45339">
    <property type="entry name" value="HYBRID SIGNAL TRANSDUCTION HISTIDINE KINASE J"/>
    <property type="match status" value="1"/>
</dbReference>
<dbReference type="STRING" id="5601.A0A0D2FNH5"/>
<dbReference type="EMBL" id="KN846958">
    <property type="protein sequence ID" value="KIW68150.1"/>
    <property type="molecule type" value="Genomic_DNA"/>
</dbReference>
<evidence type="ECO:0000256" key="2">
    <source>
        <dbReference type="ARBA" id="ARBA00023012"/>
    </source>
</evidence>
<keyword evidence="1" id="KW-0597">Phosphoprotein</keyword>
<dbReference type="Gene3D" id="3.40.50.2300">
    <property type="match status" value="1"/>
</dbReference>
<dbReference type="PROSITE" id="PS50110">
    <property type="entry name" value="RESPONSE_REGULATORY"/>
    <property type="match status" value="1"/>
</dbReference>
<keyword evidence="2" id="KW-0902">Two-component regulatory system</keyword>
<protein>
    <recommendedName>
        <fullName evidence="5">Response regulatory domain-containing protein</fullName>
    </recommendedName>
</protein>
<evidence type="ECO:0000313" key="6">
    <source>
        <dbReference type="EMBL" id="KIW68150.1"/>
    </source>
</evidence>
<dbReference type="PANTHER" id="PTHR45339:SF1">
    <property type="entry name" value="HYBRID SIGNAL TRANSDUCTION HISTIDINE KINASE J"/>
    <property type="match status" value="1"/>
</dbReference>
<dbReference type="HOGENOM" id="CLU_949950_0_0_1"/>
<organism evidence="6 7">
    <name type="scientific">Phialophora macrospora</name>
    <dbReference type="NCBI Taxonomy" id="1851006"/>
    <lineage>
        <taxon>Eukaryota</taxon>
        <taxon>Fungi</taxon>
        <taxon>Dikarya</taxon>
        <taxon>Ascomycota</taxon>
        <taxon>Pezizomycotina</taxon>
        <taxon>Eurotiomycetes</taxon>
        <taxon>Chaetothyriomycetidae</taxon>
        <taxon>Chaetothyriales</taxon>
        <taxon>Herpotrichiellaceae</taxon>
        <taxon>Phialophora</taxon>
    </lineage>
</organism>
<feature type="domain" description="Response regulatory" evidence="5">
    <location>
        <begin position="1"/>
        <end position="78"/>
    </location>
</feature>
<evidence type="ECO:0000256" key="4">
    <source>
        <dbReference type="SAM" id="MobiDB-lite"/>
    </source>
</evidence>
<proteinExistence type="predicted"/>
<evidence type="ECO:0000313" key="7">
    <source>
        <dbReference type="Proteomes" id="UP000054266"/>
    </source>
</evidence>
<comment type="caution">
    <text evidence="3">Lacks conserved residue(s) required for the propagation of feature annotation.</text>
</comment>
<dbReference type="Proteomes" id="UP000054266">
    <property type="component" value="Unassembled WGS sequence"/>
</dbReference>
<evidence type="ECO:0000259" key="5">
    <source>
        <dbReference type="PROSITE" id="PS50110"/>
    </source>
</evidence>
<keyword evidence="7" id="KW-1185">Reference proteome</keyword>
<gene>
    <name evidence="6" type="ORF">PV04_04116</name>
</gene>
<dbReference type="Pfam" id="PF00072">
    <property type="entry name" value="Response_reg"/>
    <property type="match status" value="1"/>
</dbReference>
<dbReference type="SUPFAM" id="SSF52172">
    <property type="entry name" value="CheY-like"/>
    <property type="match status" value="1"/>
</dbReference>
<sequence>MQGASKYDIVLMETAMAGLGGVAATRILRRSSNMTPVIAMTAQIGSDDVATYFECGMDDVLAKPFTCQDMSTVLERHLQHLKLPNICEQSPSSITDNLRLNGEWEAPDEPRTANNCNVQDVQPDFSPPITYTSDPFGAELRGNAIWEFITSHELYARGLDIADVCTRMKRNALWLRDKYTILDVDVQNAIYESAAAGASHNICRADNQDEASLPPSTSQDGPESYASNNGPGVQHKSNATRSPRAAVFVCKLCILAFSSAEEIYTHCESQHHILPHLDMYCILLDSRPRDVNK</sequence>